<feature type="compositionally biased region" description="Pro residues" evidence="2">
    <location>
        <begin position="60"/>
        <end position="75"/>
    </location>
</feature>
<sequence>MATRQPPRNTADGTAERIVGGPRMPESVLRKRPAQIVAPPPGTITGPLPPPPRTRGRPPFRAPSPRPQPRQPPRPMRGKKPWPIGMVALALLFLGLFVVAMGLGAATNLDLGNLFGGADRNQPPPRAFPVLDPSRPERLSIPAINVQAPILEVGQASDGSVDVPPLQRHNEAGWFDGGPTPGQFGPALIVGHADTRTGPSVFHALPKLRAGQRIEVTRADNSVAVFEVNSVEKFDKGKLPVQRVYGDYSRPSLRLVTCGGRWVGGSTGYSDNIVVFASLVSAKKT</sequence>
<dbReference type="Pfam" id="PF04203">
    <property type="entry name" value="Sortase"/>
    <property type="match status" value="1"/>
</dbReference>
<evidence type="ECO:0000313" key="5">
    <source>
        <dbReference type="Proteomes" id="UP001523369"/>
    </source>
</evidence>
<organism evidence="4 5">
    <name type="scientific">Paractinoplanes aksuensis</name>
    <dbReference type="NCBI Taxonomy" id="2939490"/>
    <lineage>
        <taxon>Bacteria</taxon>
        <taxon>Bacillati</taxon>
        <taxon>Actinomycetota</taxon>
        <taxon>Actinomycetes</taxon>
        <taxon>Micromonosporales</taxon>
        <taxon>Micromonosporaceae</taxon>
        <taxon>Paractinoplanes</taxon>
    </lineage>
</organism>
<dbReference type="RefSeq" id="WP_253243831.1">
    <property type="nucleotide sequence ID" value="NZ_JAMYJR010000066.1"/>
</dbReference>
<protein>
    <submittedName>
        <fullName evidence="4">Class F sortase</fullName>
    </submittedName>
</protein>
<feature type="region of interest" description="Disordered" evidence="2">
    <location>
        <begin position="1"/>
        <end position="79"/>
    </location>
</feature>
<accession>A0ABT1E6P8</accession>
<feature type="transmembrane region" description="Helical" evidence="3">
    <location>
        <begin position="84"/>
        <end position="106"/>
    </location>
</feature>
<dbReference type="NCBIfam" id="NF033748">
    <property type="entry name" value="class_F_sortase"/>
    <property type="match status" value="1"/>
</dbReference>
<name>A0ABT1E6P8_9ACTN</name>
<keyword evidence="5" id="KW-1185">Reference proteome</keyword>
<evidence type="ECO:0000256" key="2">
    <source>
        <dbReference type="SAM" id="MobiDB-lite"/>
    </source>
</evidence>
<feature type="compositionally biased region" description="Polar residues" evidence="2">
    <location>
        <begin position="1"/>
        <end position="12"/>
    </location>
</feature>
<keyword evidence="3" id="KW-0812">Transmembrane</keyword>
<evidence type="ECO:0000256" key="1">
    <source>
        <dbReference type="ARBA" id="ARBA00022801"/>
    </source>
</evidence>
<proteinExistence type="predicted"/>
<dbReference type="InterPro" id="IPR042001">
    <property type="entry name" value="Sortase_F"/>
</dbReference>
<dbReference type="InterPro" id="IPR023365">
    <property type="entry name" value="Sortase_dom-sf"/>
</dbReference>
<keyword evidence="3" id="KW-1133">Transmembrane helix</keyword>
<gene>
    <name evidence="4" type="ORF">M1L60_45370</name>
</gene>
<reference evidence="4 5" key="1">
    <citation type="submission" date="2022-06" db="EMBL/GenBank/DDBJ databases">
        <title>New Species of the Genus Actinoplanes, ActinopZanes ferrugineus.</title>
        <authorList>
            <person name="Ding P."/>
        </authorList>
    </citation>
    <scope>NUCLEOTIDE SEQUENCE [LARGE SCALE GENOMIC DNA]</scope>
    <source>
        <strain evidence="4 5">TRM88003</strain>
    </source>
</reference>
<dbReference type="InterPro" id="IPR005754">
    <property type="entry name" value="Sortase"/>
</dbReference>
<feature type="compositionally biased region" description="Pro residues" evidence="2">
    <location>
        <begin position="38"/>
        <end position="53"/>
    </location>
</feature>
<dbReference type="CDD" id="cd05829">
    <property type="entry name" value="Sortase_F"/>
    <property type="match status" value="1"/>
</dbReference>
<evidence type="ECO:0000256" key="3">
    <source>
        <dbReference type="SAM" id="Phobius"/>
    </source>
</evidence>
<keyword evidence="1" id="KW-0378">Hydrolase</keyword>
<dbReference type="SUPFAM" id="SSF63817">
    <property type="entry name" value="Sortase"/>
    <property type="match status" value="1"/>
</dbReference>
<dbReference type="EMBL" id="JAMYJR010000066">
    <property type="protein sequence ID" value="MCO8277825.1"/>
    <property type="molecule type" value="Genomic_DNA"/>
</dbReference>
<dbReference type="Gene3D" id="2.40.260.10">
    <property type="entry name" value="Sortase"/>
    <property type="match status" value="1"/>
</dbReference>
<dbReference type="Proteomes" id="UP001523369">
    <property type="component" value="Unassembled WGS sequence"/>
</dbReference>
<evidence type="ECO:0000313" key="4">
    <source>
        <dbReference type="EMBL" id="MCO8277825.1"/>
    </source>
</evidence>
<comment type="caution">
    <text evidence="4">The sequence shown here is derived from an EMBL/GenBank/DDBJ whole genome shotgun (WGS) entry which is preliminary data.</text>
</comment>
<keyword evidence="3" id="KW-0472">Membrane</keyword>